<evidence type="ECO:0000313" key="2">
    <source>
        <dbReference type="EMBL" id="AYL98414.1"/>
    </source>
</evidence>
<keyword evidence="1" id="KW-0472">Membrane</keyword>
<accession>A0A494VTZ3</accession>
<dbReference type="Proteomes" id="UP000270046">
    <property type="component" value="Chromosome"/>
</dbReference>
<keyword evidence="3" id="KW-1185">Reference proteome</keyword>
<evidence type="ECO:0000256" key="1">
    <source>
        <dbReference type="SAM" id="Phobius"/>
    </source>
</evidence>
<organism evidence="2 3">
    <name type="scientific">Mucilaginibacter celer</name>
    <dbReference type="NCBI Taxonomy" id="2305508"/>
    <lineage>
        <taxon>Bacteria</taxon>
        <taxon>Pseudomonadati</taxon>
        <taxon>Bacteroidota</taxon>
        <taxon>Sphingobacteriia</taxon>
        <taxon>Sphingobacteriales</taxon>
        <taxon>Sphingobacteriaceae</taxon>
        <taxon>Mucilaginibacter</taxon>
    </lineage>
</organism>
<keyword evidence="1" id="KW-0812">Transmembrane</keyword>
<dbReference type="OrthoDB" id="10021465at2"/>
<gene>
    <name evidence="2" type="ORF">HYN43_025390</name>
</gene>
<feature type="transmembrane region" description="Helical" evidence="1">
    <location>
        <begin position="13"/>
        <end position="34"/>
    </location>
</feature>
<proteinExistence type="predicted"/>
<protein>
    <submittedName>
        <fullName evidence="2">Uncharacterized protein</fullName>
    </submittedName>
</protein>
<dbReference type="EMBL" id="CP032869">
    <property type="protein sequence ID" value="AYL98414.1"/>
    <property type="molecule type" value="Genomic_DNA"/>
</dbReference>
<evidence type="ECO:0000313" key="3">
    <source>
        <dbReference type="Proteomes" id="UP000270046"/>
    </source>
</evidence>
<reference evidence="2 3" key="1">
    <citation type="submission" date="2018-10" db="EMBL/GenBank/DDBJ databases">
        <title>Genome sequencing of Mucilaginibacter sp. HYN0043.</title>
        <authorList>
            <person name="Kim M."/>
            <person name="Yi H."/>
        </authorList>
    </citation>
    <scope>NUCLEOTIDE SEQUENCE [LARGE SCALE GENOMIC DNA]</scope>
    <source>
        <strain evidence="2 3">HYN0043</strain>
    </source>
</reference>
<name>A0A494VTZ3_9SPHI</name>
<dbReference type="RefSeq" id="WP_119406691.1">
    <property type="nucleotide sequence ID" value="NZ_CP032869.1"/>
</dbReference>
<sequence>MIASYFITGVDEYFIWFYIVLWLPLTFYFVTLFIDKLHVSSNKTKILEKNKKALEIIGRLENNKSNDVYFVHLRSFKFENISHNWYWEPVHYTADIFKETTIEEELSYCLSLMEIELISLGDTKKLKAGAARIKTDDANWRENIDLLLESSMGILIVAGPTPGIIEEIVKIYENESLMEKSVFIMLPKTTGSWYSAFWNVVLVNKLKEKGIEFPEHKKEGLIFNTMGDAIPLIGYHLKSPLDLADSIIKIRGLSR</sequence>
<dbReference type="KEGG" id="muh:HYN43_025390"/>
<keyword evidence="1" id="KW-1133">Transmembrane helix</keyword>
<dbReference type="AlphaFoldDB" id="A0A494VTZ3"/>